<dbReference type="InterPro" id="IPR051596">
    <property type="entry name" value="Caulimoviridae_Movement"/>
</dbReference>
<evidence type="ECO:0000256" key="1">
    <source>
        <dbReference type="SAM" id="MobiDB-lite"/>
    </source>
</evidence>
<comment type="caution">
    <text evidence="2">The sequence shown here is derived from an EMBL/GenBank/DDBJ whole genome shotgun (WGS) entry which is preliminary data.</text>
</comment>
<dbReference type="AlphaFoldDB" id="A0A9D3WFL0"/>
<feature type="region of interest" description="Disordered" evidence="1">
    <location>
        <begin position="293"/>
        <end position="329"/>
    </location>
</feature>
<dbReference type="PANTHER" id="PTHR47599:SF4">
    <property type="entry name" value="POLYPROTEIN"/>
    <property type="match status" value="1"/>
</dbReference>
<proteinExistence type="predicted"/>
<reference evidence="2 3" key="1">
    <citation type="journal article" date="2021" name="Plant Biotechnol. J.">
        <title>Multi-omics assisted identification of the key and species-specific regulatory components of drought-tolerant mechanisms in Gossypium stocksii.</title>
        <authorList>
            <person name="Yu D."/>
            <person name="Ke L."/>
            <person name="Zhang D."/>
            <person name="Wu Y."/>
            <person name="Sun Y."/>
            <person name="Mei J."/>
            <person name="Sun J."/>
            <person name="Sun Y."/>
        </authorList>
    </citation>
    <scope>NUCLEOTIDE SEQUENCE [LARGE SCALE GENOMIC DNA]</scope>
    <source>
        <strain evidence="3">cv. E1</strain>
        <tissue evidence="2">Leaf</tissue>
    </source>
</reference>
<sequence length="329" mass="38120">MIKNLDEQDLEICFNEEVNPTEILYELISETDSDTDNEEYIFMLRHNNQLEEIPKTEQQDIKLGNLIGEEKDFSEEMIEKITKNHISKEEIYKISKFKIWSQRHIEKISGNTVAKDTKGGLTEIPLFTKEKIKRIRKKYPQVRYIHLGIIMITIRALFRRGHDVPIIAVLLDKRFKNPIKALIGGIQSNLYNGEIGFKVKPNYFISITDPLIEECLCLRIQTKNFDIKDLAEDLAINWTAINEYTNTAEVEIKEVNNKIIELFEPNKITTEIQPKLLHLKDLSIPKDWIIGDINNESTSKPEEEDNKSTTSSTPIGMKTVHIPIFPPEP</sequence>
<evidence type="ECO:0000313" key="3">
    <source>
        <dbReference type="Proteomes" id="UP000828251"/>
    </source>
</evidence>
<dbReference type="OrthoDB" id="1364490at2759"/>
<dbReference type="Proteomes" id="UP000828251">
    <property type="component" value="Unassembled WGS sequence"/>
</dbReference>
<dbReference type="InterPro" id="IPR028919">
    <property type="entry name" value="Viral_movement"/>
</dbReference>
<name>A0A9D3WFL0_9ROSI</name>
<dbReference type="EMBL" id="JAIQCV010000002">
    <property type="protein sequence ID" value="KAH1122611.1"/>
    <property type="molecule type" value="Genomic_DNA"/>
</dbReference>
<evidence type="ECO:0000313" key="2">
    <source>
        <dbReference type="EMBL" id="KAH1122611.1"/>
    </source>
</evidence>
<gene>
    <name evidence="2" type="ORF">J1N35_005771</name>
</gene>
<accession>A0A9D3WFL0</accession>
<feature type="non-terminal residue" evidence="2">
    <location>
        <position position="329"/>
    </location>
</feature>
<organism evidence="2 3">
    <name type="scientific">Gossypium stocksii</name>
    <dbReference type="NCBI Taxonomy" id="47602"/>
    <lineage>
        <taxon>Eukaryota</taxon>
        <taxon>Viridiplantae</taxon>
        <taxon>Streptophyta</taxon>
        <taxon>Embryophyta</taxon>
        <taxon>Tracheophyta</taxon>
        <taxon>Spermatophyta</taxon>
        <taxon>Magnoliopsida</taxon>
        <taxon>eudicotyledons</taxon>
        <taxon>Gunneridae</taxon>
        <taxon>Pentapetalae</taxon>
        <taxon>rosids</taxon>
        <taxon>malvids</taxon>
        <taxon>Malvales</taxon>
        <taxon>Malvaceae</taxon>
        <taxon>Malvoideae</taxon>
        <taxon>Gossypium</taxon>
    </lineage>
</organism>
<dbReference type="PANTHER" id="PTHR47599">
    <property type="entry name" value="CELL-TO-CELL MOVEMENT PROTEIN"/>
    <property type="match status" value="1"/>
</dbReference>
<dbReference type="Pfam" id="PF01107">
    <property type="entry name" value="MP"/>
    <property type="match status" value="1"/>
</dbReference>
<protein>
    <submittedName>
        <fullName evidence="2">Uncharacterized protein</fullName>
    </submittedName>
</protein>
<keyword evidence="3" id="KW-1185">Reference proteome</keyword>